<keyword evidence="3" id="KW-0966">Cell projection</keyword>
<keyword evidence="8" id="KW-1185">Reference proteome</keyword>
<evidence type="ECO:0000259" key="6">
    <source>
        <dbReference type="Pfam" id="PF23387"/>
    </source>
</evidence>
<dbReference type="InterPro" id="IPR056157">
    <property type="entry name" value="TPR_IFT80_172_dom"/>
</dbReference>
<dbReference type="Pfam" id="PF00400">
    <property type="entry name" value="WD40"/>
    <property type="match status" value="2"/>
</dbReference>
<dbReference type="InterPro" id="IPR056456">
    <property type="entry name" value="Beta-prop_IFT80_2nd"/>
</dbReference>
<dbReference type="PANTHER" id="PTHR24098:SF0">
    <property type="entry name" value="OUTER SEGMENT 5"/>
    <property type="match status" value="1"/>
</dbReference>
<accession>F2UIR8</accession>
<dbReference type="SUPFAM" id="SSF69322">
    <property type="entry name" value="Tricorn protease domain 2"/>
    <property type="match status" value="1"/>
</dbReference>
<dbReference type="InParanoid" id="F2UIR8"/>
<organism evidence="8">
    <name type="scientific">Salpingoeca rosetta (strain ATCC 50818 / BSB-021)</name>
    <dbReference type="NCBI Taxonomy" id="946362"/>
    <lineage>
        <taxon>Eukaryota</taxon>
        <taxon>Choanoflagellata</taxon>
        <taxon>Craspedida</taxon>
        <taxon>Salpingoecidae</taxon>
        <taxon>Salpingoeca</taxon>
    </lineage>
</organism>
<dbReference type="FunFam" id="1.25.40.470:FF:000007">
    <property type="entry name" value="Intraflagellar transport 80 homolog (Chlamydomonas)"/>
    <property type="match status" value="1"/>
</dbReference>
<dbReference type="PANTHER" id="PTHR24098">
    <property type="entry name" value="OUTER SEGMENT 5"/>
    <property type="match status" value="1"/>
</dbReference>
<dbReference type="Pfam" id="PF23387">
    <property type="entry name" value="TPR_IFT80_172"/>
    <property type="match status" value="1"/>
</dbReference>
<evidence type="ECO:0000256" key="4">
    <source>
        <dbReference type="PROSITE-ProRule" id="PRU00221"/>
    </source>
</evidence>
<dbReference type="SMART" id="SM00320">
    <property type="entry name" value="WD40"/>
    <property type="match status" value="5"/>
</dbReference>
<proteinExistence type="predicted"/>
<dbReference type="EMBL" id="GL832976">
    <property type="protein sequence ID" value="EGD77117.1"/>
    <property type="molecule type" value="Genomic_DNA"/>
</dbReference>
<dbReference type="Pfam" id="PF23335">
    <property type="entry name" value="Beta-prop_IFT80_2nd"/>
    <property type="match status" value="1"/>
</dbReference>
<dbReference type="GO" id="GO:0060271">
    <property type="term" value="P:cilium assembly"/>
    <property type="evidence" value="ECO:0007669"/>
    <property type="project" value="TreeGrafter"/>
</dbReference>
<dbReference type="OrthoDB" id="408728at2759"/>
<dbReference type="GO" id="GO:0005929">
    <property type="term" value="C:cilium"/>
    <property type="evidence" value="ECO:0007669"/>
    <property type="project" value="UniProtKB-SubCell"/>
</dbReference>
<dbReference type="KEGG" id="sre:PTSG_07451"/>
<dbReference type="Proteomes" id="UP000007799">
    <property type="component" value="Unassembled WGS sequence"/>
</dbReference>
<gene>
    <name evidence="7" type="ORF">PTSG_07451</name>
</gene>
<dbReference type="InterPro" id="IPR015943">
    <property type="entry name" value="WD40/YVTN_repeat-like_dom_sf"/>
</dbReference>
<dbReference type="SUPFAM" id="SSF50978">
    <property type="entry name" value="WD40 repeat-like"/>
    <property type="match status" value="1"/>
</dbReference>
<protein>
    <submittedName>
        <fullName evidence="7">Uncharacterized protein</fullName>
    </submittedName>
</protein>
<dbReference type="AlphaFoldDB" id="F2UIR8"/>
<evidence type="ECO:0000259" key="5">
    <source>
        <dbReference type="Pfam" id="PF23335"/>
    </source>
</evidence>
<feature type="domain" description="IFT80/172/WDR35 TPR" evidence="6">
    <location>
        <begin position="610"/>
        <end position="756"/>
    </location>
</feature>
<keyword evidence="4" id="KW-0853">WD repeat</keyword>
<dbReference type="GeneID" id="16071518"/>
<dbReference type="eggNOG" id="KOG1524">
    <property type="taxonomic scope" value="Eukaryota"/>
</dbReference>
<dbReference type="PROSITE" id="PS50082">
    <property type="entry name" value="WD_REPEATS_2"/>
    <property type="match status" value="2"/>
</dbReference>
<evidence type="ECO:0000313" key="7">
    <source>
        <dbReference type="EMBL" id="EGD77117.1"/>
    </source>
</evidence>
<dbReference type="InterPro" id="IPR036322">
    <property type="entry name" value="WD40_repeat_dom_sf"/>
</dbReference>
<evidence type="ECO:0000256" key="2">
    <source>
        <dbReference type="ARBA" id="ARBA00023069"/>
    </source>
</evidence>
<evidence type="ECO:0000256" key="3">
    <source>
        <dbReference type="ARBA" id="ARBA00023273"/>
    </source>
</evidence>
<evidence type="ECO:0000313" key="8">
    <source>
        <dbReference type="Proteomes" id="UP000007799"/>
    </source>
</evidence>
<dbReference type="STRING" id="946362.F2UIR8"/>
<dbReference type="InterPro" id="IPR001680">
    <property type="entry name" value="WD40_rpt"/>
</dbReference>
<keyword evidence="2" id="KW-0969">Cilium</keyword>
<dbReference type="OMA" id="WDAQGAN"/>
<feature type="repeat" description="WD" evidence="4">
    <location>
        <begin position="99"/>
        <end position="131"/>
    </location>
</feature>
<dbReference type="FunCoup" id="F2UIR8">
    <property type="interactions" value="284"/>
</dbReference>
<evidence type="ECO:0000256" key="1">
    <source>
        <dbReference type="ARBA" id="ARBA00004138"/>
    </source>
</evidence>
<dbReference type="Gene3D" id="2.130.10.10">
    <property type="entry name" value="YVTN repeat-like/Quinoprotein amine dehydrogenase"/>
    <property type="match status" value="3"/>
</dbReference>
<feature type="repeat" description="WD" evidence="4">
    <location>
        <begin position="181"/>
        <end position="213"/>
    </location>
</feature>
<comment type="subcellular location">
    <subcellularLocation>
        <location evidence="1">Cell projection</location>
        <location evidence="1">Cilium</location>
    </subcellularLocation>
</comment>
<name>F2UIR8_SALR5</name>
<dbReference type="GO" id="GO:0030992">
    <property type="term" value="C:intraciliary transport particle B"/>
    <property type="evidence" value="ECO:0007669"/>
    <property type="project" value="TreeGrafter"/>
</dbReference>
<dbReference type="PROSITE" id="PS50294">
    <property type="entry name" value="WD_REPEATS_REGION"/>
    <property type="match status" value="2"/>
</dbReference>
<feature type="domain" description="IFT80 second beta-propeller" evidence="5">
    <location>
        <begin position="298"/>
        <end position="581"/>
    </location>
</feature>
<dbReference type="Gene3D" id="1.25.40.470">
    <property type="match status" value="1"/>
</dbReference>
<sequence>MKIELKKSGQHNRHKDVAAAVVWTTSGSLVSAGDDHRVLQWNETLDDASELINLKEEWYPTSVAVGPNPKRSQGDVFAIAFDDGKFRLMAQTGRIEKTVEAHTGAITTLRWSADGQSILTAGEDGLMKVWSRAGMLRTVLAQSAQPVYGAAWSPCGSRAIHTAGKHVAVVSLKATAKAETWKAHDGVVLCVDWGAASNLIVSGGEDGRYKVWDAFGRLLYASTPDLYPITSCRWSPTGDAFAVGGYNSVRLCDRAGWSYAVDKPATGSVYEVQWSHDGTRLAGACASGDVLLGQLVMRSVSSPRYVVTQTGPATLIARSIAANTDEELDFREPIVKMVLRFGHLVVTTATQCVVYAEDNWLSPSTIMLKAPAVAVTLGRSHIALADKTDTITVYTYDGKTASTIKPPHAQSDRFSATSIAVADDTVAIIDHRDAKAVRVYDTQSGKEMGKPLVHSVEISTILLDQGGASLDRCLAFVDKNRDLCIVQVRRSQRRAEKIATMVSDAMWHDDHHMLATLQEAKLQLWFYPACAFVDQDMLSFTKQGVVTGGDLGKAPYLTSFSGNTCSVRRADGASMTFSVPPQVAVLQSHTSRNAWEDAIRLCRFIKEDALWACLAVIATKAKELNAAEIAYAAVNAIDKVEFLQLVKSIPTAEGRKAELAVFSGQIEEAATTLLQAGLIYRLVDMYIRLFDWDKALDVAIKHKTHVDTVLASRQRYLEGLGQRESKAKFVQYSQSVEVDWDDIQLKIQQALEAEKQRPGATPYV</sequence>
<reference evidence="7" key="1">
    <citation type="submission" date="2009-08" db="EMBL/GenBank/DDBJ databases">
        <title>Annotation of Salpingoeca rosetta.</title>
        <authorList>
            <consortium name="The Broad Institute Genome Sequencing Platform"/>
            <person name="Russ C."/>
            <person name="Cuomo C."/>
            <person name="Burger G."/>
            <person name="Gray M.W."/>
            <person name="Holland P.W.H."/>
            <person name="King N."/>
            <person name="Lang F.B.F."/>
            <person name="Roger A.J."/>
            <person name="Ruiz-Trillo I."/>
            <person name="Young S.K."/>
            <person name="Zeng Q."/>
            <person name="Gargeya S."/>
            <person name="Alvarado L."/>
            <person name="Berlin A."/>
            <person name="Chapman S.B."/>
            <person name="Chen Z."/>
            <person name="Freedman E."/>
            <person name="Gellesch M."/>
            <person name="Goldberg J."/>
            <person name="Griggs A."/>
            <person name="Gujja S."/>
            <person name="Heilman E."/>
            <person name="Heiman D."/>
            <person name="Howarth C."/>
            <person name="Mehta T."/>
            <person name="Neiman D."/>
            <person name="Pearson M."/>
            <person name="Roberts A."/>
            <person name="Saif S."/>
            <person name="Shea T."/>
            <person name="Shenoy N."/>
            <person name="Sisk P."/>
            <person name="Stolte C."/>
            <person name="Sykes S."/>
            <person name="White J."/>
            <person name="Yandava C."/>
            <person name="Haas B."/>
            <person name="Nusbaum C."/>
            <person name="Birren B."/>
        </authorList>
    </citation>
    <scope>NUCLEOTIDE SEQUENCE [LARGE SCALE GENOMIC DNA]</scope>
    <source>
        <strain evidence="7">ATCC 50818</strain>
    </source>
</reference>
<dbReference type="RefSeq" id="XP_004990956.1">
    <property type="nucleotide sequence ID" value="XM_004990899.1"/>
</dbReference>